<keyword evidence="1" id="KW-1133">Transmembrane helix</keyword>
<dbReference type="EMBL" id="CACVAV010000043">
    <property type="protein sequence ID" value="CAA6802544.1"/>
    <property type="molecule type" value="Genomic_DNA"/>
</dbReference>
<accession>A0A6S6SBX3</accession>
<feature type="transmembrane region" description="Helical" evidence="1">
    <location>
        <begin position="9"/>
        <end position="32"/>
    </location>
</feature>
<organism evidence="2">
    <name type="scientific">uncultured Thiotrichaceae bacterium</name>
    <dbReference type="NCBI Taxonomy" id="298394"/>
    <lineage>
        <taxon>Bacteria</taxon>
        <taxon>Pseudomonadati</taxon>
        <taxon>Pseudomonadota</taxon>
        <taxon>Gammaproteobacteria</taxon>
        <taxon>Thiotrichales</taxon>
        <taxon>Thiotrichaceae</taxon>
        <taxon>environmental samples</taxon>
    </lineage>
</organism>
<keyword evidence="1" id="KW-0812">Transmembrane</keyword>
<feature type="non-terminal residue" evidence="2">
    <location>
        <position position="39"/>
    </location>
</feature>
<sequence length="39" mass="4524">MKLKIFGKLYLAILLATSVVIVFMVVVTNWNFRQGFAKY</sequence>
<gene>
    <name evidence="2" type="ORF">HELGO_WM72329</name>
</gene>
<evidence type="ECO:0000256" key="1">
    <source>
        <dbReference type="SAM" id="Phobius"/>
    </source>
</evidence>
<keyword evidence="1" id="KW-0472">Membrane</keyword>
<name>A0A6S6SBX3_9GAMM</name>
<protein>
    <submittedName>
        <fullName evidence="2">Uncharacterized protein</fullName>
    </submittedName>
</protein>
<dbReference type="AlphaFoldDB" id="A0A6S6SBX3"/>
<reference evidence="2" key="1">
    <citation type="submission" date="2020-01" db="EMBL/GenBank/DDBJ databases">
        <authorList>
            <person name="Meier V. D."/>
            <person name="Meier V D."/>
        </authorList>
    </citation>
    <scope>NUCLEOTIDE SEQUENCE</scope>
    <source>
        <strain evidence="2">HLG_WM_MAG_08</strain>
    </source>
</reference>
<proteinExistence type="predicted"/>
<evidence type="ECO:0000313" key="2">
    <source>
        <dbReference type="EMBL" id="CAA6802544.1"/>
    </source>
</evidence>